<evidence type="ECO:0000259" key="1">
    <source>
        <dbReference type="Pfam" id="PF05233"/>
    </source>
</evidence>
<name>A0A2T5MHK8_9GAMM</name>
<dbReference type="Pfam" id="PF07879">
    <property type="entry name" value="PHB_acc_N"/>
    <property type="match status" value="1"/>
</dbReference>
<reference evidence="3 4" key="1">
    <citation type="submission" date="2018-04" db="EMBL/GenBank/DDBJ databases">
        <title>Novel species isolated from glacier.</title>
        <authorList>
            <person name="Liu Q."/>
            <person name="Xin Y.-H."/>
        </authorList>
    </citation>
    <scope>NUCLEOTIDE SEQUENCE [LARGE SCALE GENOMIC DNA]</scope>
    <source>
        <strain evidence="3 4">GT1R17</strain>
    </source>
</reference>
<dbReference type="InterPro" id="IPR010134">
    <property type="entry name" value="PHA_reg_PhaR"/>
</dbReference>
<proteinExistence type="predicted"/>
<feature type="domain" description="PHB accumulation regulatory" evidence="1">
    <location>
        <begin position="70"/>
        <end position="108"/>
    </location>
</feature>
<dbReference type="OrthoDB" id="9795345at2"/>
<sequence>MSDTRVIKKYPNRRLYDTDISRYITLEEIRQLVLENIKFRVEDKRTHEDITRSILLQVIAEQEEGGNPIFTTDLLLFIIRYYGDPMQHSISRYLELSIRMFAQNQMHFTEQLRNMLGQAQQPMQILKEMADRQMPIWKSVRKEFIKNLSTKSKVLKTLRPGETNNDAPPSP</sequence>
<evidence type="ECO:0000259" key="2">
    <source>
        <dbReference type="Pfam" id="PF07879"/>
    </source>
</evidence>
<dbReference type="RefSeq" id="WP_107939241.1">
    <property type="nucleotide sequence ID" value="NZ_QANS01000002.1"/>
</dbReference>
<dbReference type="InterPro" id="IPR012909">
    <property type="entry name" value="PHA_DNA-bd_N"/>
</dbReference>
<dbReference type="Pfam" id="PF05233">
    <property type="entry name" value="PHB_acc"/>
    <property type="match status" value="1"/>
</dbReference>
<dbReference type="AlphaFoldDB" id="A0A2T5MHK8"/>
<comment type="caution">
    <text evidence="3">The sequence shown here is derived from an EMBL/GenBank/DDBJ whole genome shotgun (WGS) entry which is preliminary data.</text>
</comment>
<protein>
    <submittedName>
        <fullName evidence="3">Polyhydroxyalkanoate synthesis repressor PhaR</fullName>
    </submittedName>
</protein>
<evidence type="ECO:0000313" key="3">
    <source>
        <dbReference type="EMBL" id="PTU32050.1"/>
    </source>
</evidence>
<accession>A0A2T5MHK8</accession>
<dbReference type="EMBL" id="QANS01000002">
    <property type="protein sequence ID" value="PTU32050.1"/>
    <property type="molecule type" value="Genomic_DNA"/>
</dbReference>
<organism evidence="3 4">
    <name type="scientific">Stenotrophobium rhamnosiphilum</name>
    <dbReference type="NCBI Taxonomy" id="2029166"/>
    <lineage>
        <taxon>Bacteria</taxon>
        <taxon>Pseudomonadati</taxon>
        <taxon>Pseudomonadota</taxon>
        <taxon>Gammaproteobacteria</taxon>
        <taxon>Nevskiales</taxon>
        <taxon>Nevskiaceae</taxon>
        <taxon>Stenotrophobium</taxon>
    </lineage>
</organism>
<dbReference type="GO" id="GO:0006355">
    <property type="term" value="P:regulation of DNA-templated transcription"/>
    <property type="evidence" value="ECO:0007669"/>
    <property type="project" value="InterPro"/>
</dbReference>
<gene>
    <name evidence="3" type="primary">phaR</name>
    <name evidence="3" type="ORF">CJD38_05065</name>
</gene>
<evidence type="ECO:0000313" key="4">
    <source>
        <dbReference type="Proteomes" id="UP000244248"/>
    </source>
</evidence>
<dbReference type="InterPro" id="IPR007897">
    <property type="entry name" value="PHB_accumulat"/>
</dbReference>
<keyword evidence="4" id="KW-1185">Reference proteome</keyword>
<dbReference type="NCBIfam" id="TIGR01848">
    <property type="entry name" value="PHA_reg_PhaR"/>
    <property type="match status" value="1"/>
</dbReference>
<dbReference type="Proteomes" id="UP000244248">
    <property type="component" value="Unassembled WGS sequence"/>
</dbReference>
<feature type="domain" description="PHA accumulation regulator DNA-binding N-terminal" evidence="2">
    <location>
        <begin position="6"/>
        <end position="65"/>
    </location>
</feature>